<keyword evidence="1" id="KW-0732">Signal</keyword>
<reference evidence="3" key="1">
    <citation type="journal article" date="2019" name="Int. J. Syst. Evol. Microbiol.">
        <title>The Global Catalogue of Microorganisms (GCM) 10K type strain sequencing project: providing services to taxonomists for standard genome sequencing and annotation.</title>
        <authorList>
            <consortium name="The Broad Institute Genomics Platform"/>
            <consortium name="The Broad Institute Genome Sequencing Center for Infectious Disease"/>
            <person name="Wu L."/>
            <person name="Ma J."/>
        </authorList>
    </citation>
    <scope>NUCLEOTIDE SEQUENCE [LARGE SCALE GENOMIC DNA]</scope>
    <source>
        <strain evidence="3">CECT 8570</strain>
    </source>
</reference>
<dbReference type="Gene3D" id="3.40.190.10">
    <property type="entry name" value="Periplasmic binding protein-like II"/>
    <property type="match status" value="2"/>
</dbReference>
<keyword evidence="3" id="KW-1185">Reference proteome</keyword>
<dbReference type="Proteomes" id="UP001595840">
    <property type="component" value="Unassembled WGS sequence"/>
</dbReference>
<organism evidence="2 3">
    <name type="scientific">Simiduia curdlanivorans</name>
    <dbReference type="NCBI Taxonomy" id="1492769"/>
    <lineage>
        <taxon>Bacteria</taxon>
        <taxon>Pseudomonadati</taxon>
        <taxon>Pseudomonadota</taxon>
        <taxon>Gammaproteobacteria</taxon>
        <taxon>Cellvibrionales</taxon>
        <taxon>Cellvibrionaceae</taxon>
        <taxon>Simiduia</taxon>
    </lineage>
</organism>
<accession>A0ABV8V692</accession>
<feature type="chain" id="PRO_5046673956" evidence="1">
    <location>
        <begin position="23"/>
        <end position="260"/>
    </location>
</feature>
<dbReference type="SUPFAM" id="SSF53850">
    <property type="entry name" value="Periplasmic binding protein-like II"/>
    <property type="match status" value="1"/>
</dbReference>
<name>A0ABV8V692_9GAMM</name>
<evidence type="ECO:0000313" key="2">
    <source>
        <dbReference type="EMBL" id="MFC4363382.1"/>
    </source>
</evidence>
<feature type="signal peptide" evidence="1">
    <location>
        <begin position="1"/>
        <end position="22"/>
    </location>
</feature>
<comment type="caution">
    <text evidence="2">The sequence shown here is derived from an EMBL/GenBank/DDBJ whole genome shotgun (WGS) entry which is preliminary data.</text>
</comment>
<evidence type="ECO:0000256" key="1">
    <source>
        <dbReference type="SAM" id="SignalP"/>
    </source>
</evidence>
<proteinExistence type="predicted"/>
<dbReference type="RefSeq" id="WP_290261131.1">
    <property type="nucleotide sequence ID" value="NZ_JAUFQG010000004.1"/>
</dbReference>
<dbReference type="EMBL" id="JBHSCX010000020">
    <property type="protein sequence ID" value="MFC4363382.1"/>
    <property type="molecule type" value="Genomic_DNA"/>
</dbReference>
<protein>
    <submittedName>
        <fullName evidence="2">Substrate-binding periplasmic protein</fullName>
    </submittedName>
</protein>
<evidence type="ECO:0000313" key="3">
    <source>
        <dbReference type="Proteomes" id="UP001595840"/>
    </source>
</evidence>
<sequence>MCRPVVWLFSLALLLAAGGGWAEGADKKSIVIGMGNFEPYFIAESETGIFTDLINAVFVHMPDYRPVYKFGFGNTALWASYEAGRIDAVTNLFDLIQLEGCRTDPVFLYRDVAITTAINAPSIESVADLAGLSIVTFQGASKFLGPEFTSVISADRYSETEKPELQARMLMGGRYDVSVGDLLIFLDARKKLRARSAANDADFPIVVHDIFPQILARMGFRNQALCDAFNSGLEKIKASGEYSEIYRRYYQEYNFTPIEH</sequence>
<gene>
    <name evidence="2" type="ORF">ACFOX3_13785</name>
</gene>